<dbReference type="VEuPathDB" id="AmoebaDB:EIN_522420"/>
<reference evidence="1 2" key="1">
    <citation type="submission" date="2012-10" db="EMBL/GenBank/DDBJ databases">
        <authorList>
            <person name="Zafar N."/>
            <person name="Inman J."/>
            <person name="Hall N."/>
            <person name="Lorenzi H."/>
            <person name="Caler E."/>
        </authorList>
    </citation>
    <scope>NUCLEOTIDE SEQUENCE [LARGE SCALE GENOMIC DNA]</scope>
    <source>
        <strain evidence="1 2">IP1</strain>
    </source>
</reference>
<keyword evidence="2" id="KW-1185">Reference proteome</keyword>
<dbReference type="SUPFAM" id="SSF57184">
    <property type="entry name" value="Growth factor receptor domain"/>
    <property type="match status" value="1"/>
</dbReference>
<dbReference type="AlphaFoldDB" id="A0A0A1UD98"/>
<accession>A0A0A1UD98</accession>
<proteinExistence type="predicted"/>
<evidence type="ECO:0000313" key="1">
    <source>
        <dbReference type="EMBL" id="ELP91755.1"/>
    </source>
</evidence>
<sequence length="247" mass="27731">MRVCEICNNEVDKSQICIKCKDGCKRCFIKNDVTKEMSGVECEDGFALRNEKCLKIENREFCLDELHNVGCESCANYYSTVEISEKCSPNIRNMTCSFYNENGEYDESDVNCQEGEYQKGHCLSCQRGFALNLSNPPVCTECGCRECNKINECKICINESNNNIGICTSDCNCISSTNNTCLKCTDSHHITKGKCETCDQNCVSCSSDSEKCLKCEDNFVLVNDKCVSFKEINCITKNDVSGRCEMC</sequence>
<dbReference type="KEGG" id="eiv:EIN_522420"/>
<name>A0A0A1UD98_ENTIV</name>
<dbReference type="OrthoDB" id="300641at2759"/>
<dbReference type="InterPro" id="IPR009030">
    <property type="entry name" value="Growth_fac_rcpt_cys_sf"/>
</dbReference>
<dbReference type="Proteomes" id="UP000014680">
    <property type="component" value="Unassembled WGS sequence"/>
</dbReference>
<protein>
    <submittedName>
        <fullName evidence="1">Uncharacterized protein</fullName>
    </submittedName>
</protein>
<gene>
    <name evidence="1" type="ORF">EIN_522420</name>
</gene>
<dbReference type="SMART" id="SM00261">
    <property type="entry name" value="FU"/>
    <property type="match status" value="1"/>
</dbReference>
<evidence type="ECO:0000313" key="2">
    <source>
        <dbReference type="Proteomes" id="UP000014680"/>
    </source>
</evidence>
<dbReference type="InterPro" id="IPR006212">
    <property type="entry name" value="Furin_repeat"/>
</dbReference>
<dbReference type="EMBL" id="KB206450">
    <property type="protein sequence ID" value="ELP91755.1"/>
    <property type="molecule type" value="Genomic_DNA"/>
</dbReference>
<organism evidence="1 2">
    <name type="scientific">Entamoeba invadens IP1</name>
    <dbReference type="NCBI Taxonomy" id="370355"/>
    <lineage>
        <taxon>Eukaryota</taxon>
        <taxon>Amoebozoa</taxon>
        <taxon>Evosea</taxon>
        <taxon>Archamoebae</taxon>
        <taxon>Mastigamoebida</taxon>
        <taxon>Entamoebidae</taxon>
        <taxon>Entamoeba</taxon>
    </lineage>
</organism>
<dbReference type="GeneID" id="14890748"/>
<dbReference type="RefSeq" id="XP_004258526.1">
    <property type="nucleotide sequence ID" value="XM_004258478.1"/>
</dbReference>